<evidence type="ECO:0000259" key="1">
    <source>
        <dbReference type="PROSITE" id="PS50075"/>
    </source>
</evidence>
<sequence>MGEDAVIAGFAPQGVQSCLETLNAFCQQDCPIVISSVSVQQGKTDKGDLATEIAKILGVDTSIFDDPTKTLEDIGVDSFAKVELKHFIDTNTYLSITLDEVRRMSMRDLKALIAKVQSKGTEAAPLFASDHVHVKILQI</sequence>
<protein>
    <recommendedName>
        <fullName evidence="1">Carrier domain-containing protein</fullName>
    </recommendedName>
</protein>
<keyword evidence="3" id="KW-1185">Reference proteome</keyword>
<proteinExistence type="predicted"/>
<comment type="caution">
    <text evidence="2">The sequence shown here is derived from an EMBL/GenBank/DDBJ whole genome shotgun (WGS) entry which is preliminary data.</text>
</comment>
<dbReference type="SUPFAM" id="SSF47336">
    <property type="entry name" value="ACP-like"/>
    <property type="match status" value="1"/>
</dbReference>
<dbReference type="Proteomes" id="UP000499080">
    <property type="component" value="Unassembled WGS sequence"/>
</dbReference>
<feature type="domain" description="Carrier" evidence="1">
    <location>
        <begin position="40"/>
        <end position="120"/>
    </location>
</feature>
<evidence type="ECO:0000313" key="2">
    <source>
        <dbReference type="EMBL" id="GBN83304.1"/>
    </source>
</evidence>
<gene>
    <name evidence="2" type="ORF">AVEN_60892_1</name>
</gene>
<dbReference type="InterPro" id="IPR009081">
    <property type="entry name" value="PP-bd_ACP"/>
</dbReference>
<name>A0A4Y2S517_ARAVE</name>
<dbReference type="AlphaFoldDB" id="A0A4Y2S517"/>
<organism evidence="2 3">
    <name type="scientific">Araneus ventricosus</name>
    <name type="common">Orbweaver spider</name>
    <name type="synonym">Epeira ventricosa</name>
    <dbReference type="NCBI Taxonomy" id="182803"/>
    <lineage>
        <taxon>Eukaryota</taxon>
        <taxon>Metazoa</taxon>
        <taxon>Ecdysozoa</taxon>
        <taxon>Arthropoda</taxon>
        <taxon>Chelicerata</taxon>
        <taxon>Arachnida</taxon>
        <taxon>Araneae</taxon>
        <taxon>Araneomorphae</taxon>
        <taxon>Entelegynae</taxon>
        <taxon>Araneoidea</taxon>
        <taxon>Araneidae</taxon>
        <taxon>Araneus</taxon>
    </lineage>
</organism>
<dbReference type="Pfam" id="PF00550">
    <property type="entry name" value="PP-binding"/>
    <property type="match status" value="1"/>
</dbReference>
<accession>A0A4Y2S517</accession>
<dbReference type="Gene3D" id="1.10.1200.10">
    <property type="entry name" value="ACP-like"/>
    <property type="match status" value="1"/>
</dbReference>
<reference evidence="2 3" key="1">
    <citation type="journal article" date="2019" name="Sci. Rep.">
        <title>Orb-weaving spider Araneus ventricosus genome elucidates the spidroin gene catalogue.</title>
        <authorList>
            <person name="Kono N."/>
            <person name="Nakamura H."/>
            <person name="Ohtoshi R."/>
            <person name="Moran D.A.P."/>
            <person name="Shinohara A."/>
            <person name="Yoshida Y."/>
            <person name="Fujiwara M."/>
            <person name="Mori M."/>
            <person name="Tomita M."/>
            <person name="Arakawa K."/>
        </authorList>
    </citation>
    <scope>NUCLEOTIDE SEQUENCE [LARGE SCALE GENOMIC DNA]</scope>
</reference>
<dbReference type="EMBL" id="BGPR01149983">
    <property type="protein sequence ID" value="GBN83304.1"/>
    <property type="molecule type" value="Genomic_DNA"/>
</dbReference>
<evidence type="ECO:0000313" key="3">
    <source>
        <dbReference type="Proteomes" id="UP000499080"/>
    </source>
</evidence>
<dbReference type="InterPro" id="IPR036736">
    <property type="entry name" value="ACP-like_sf"/>
</dbReference>
<dbReference type="PROSITE" id="PS50075">
    <property type="entry name" value="CARRIER"/>
    <property type="match status" value="1"/>
</dbReference>